<organism evidence="1 2">
    <name type="scientific">Flaviramulus aquimarinus</name>
    <dbReference type="NCBI Taxonomy" id="1170456"/>
    <lineage>
        <taxon>Bacteria</taxon>
        <taxon>Pseudomonadati</taxon>
        <taxon>Bacteroidota</taxon>
        <taxon>Flavobacteriia</taxon>
        <taxon>Flavobacteriales</taxon>
        <taxon>Flavobacteriaceae</taxon>
        <taxon>Flaviramulus</taxon>
    </lineage>
</organism>
<comment type="caution">
    <text evidence="1">The sequence shown here is derived from an EMBL/GenBank/DDBJ whole genome shotgun (WGS) entry which is preliminary data.</text>
</comment>
<sequence>MNKIFLLLFVISNLCFSQKEEFNFRIPRFKDSPKNMNVNLKRLDLKQRVHKHIAQNVNKDFIKTYFKENDIIEFKMDFVIEANGGIDSNKVNIYTNSEIFNNQIKSVILMLPQFIPAVGTINKRPFPFTLNFSPEFYVNPFNELVPIFRDDLPSTRLNLYKEDIKAELEQNNIKKTNGYYKSISALAYFSTSENKSIENIRVFSDYNFTTNEVLKHIKSFSRDSTLYPLENLRENKNYTLPVYVYIQDSKKHSLKGANQKFKKPDQVAIYPGCEKKKTNQEKTACMSKKISQFISHEFNMHSIEKLGLSGRQRMNVIFKINTKGKIVDIRSRAPHPALEKEAERIIALLPKMIAPAKLKEKPVVVPYSLPIIFEITEGNNKRTKPFEIFFRDGELNIKNNY</sequence>
<dbReference type="EMBL" id="BAABJH010000002">
    <property type="protein sequence ID" value="GAA4894133.1"/>
    <property type="molecule type" value="Genomic_DNA"/>
</dbReference>
<evidence type="ECO:0000313" key="2">
    <source>
        <dbReference type="Proteomes" id="UP001500433"/>
    </source>
</evidence>
<gene>
    <name evidence="1" type="ORF">GCM10023311_18510</name>
</gene>
<proteinExistence type="predicted"/>
<name>A0ABP9F839_9FLAO</name>
<evidence type="ECO:0008006" key="3">
    <source>
        <dbReference type="Google" id="ProtNLM"/>
    </source>
</evidence>
<dbReference type="RefSeq" id="WP_345273862.1">
    <property type="nucleotide sequence ID" value="NZ_BAABJH010000002.1"/>
</dbReference>
<dbReference type="Proteomes" id="UP001500433">
    <property type="component" value="Unassembled WGS sequence"/>
</dbReference>
<reference evidence="2" key="1">
    <citation type="journal article" date="2019" name="Int. J. Syst. Evol. Microbiol.">
        <title>The Global Catalogue of Microorganisms (GCM) 10K type strain sequencing project: providing services to taxonomists for standard genome sequencing and annotation.</title>
        <authorList>
            <consortium name="The Broad Institute Genomics Platform"/>
            <consortium name="The Broad Institute Genome Sequencing Center for Infectious Disease"/>
            <person name="Wu L."/>
            <person name="Ma J."/>
        </authorList>
    </citation>
    <scope>NUCLEOTIDE SEQUENCE [LARGE SCALE GENOMIC DNA]</scope>
    <source>
        <strain evidence="2">JCM 18274</strain>
    </source>
</reference>
<accession>A0ABP9F839</accession>
<keyword evidence="2" id="KW-1185">Reference proteome</keyword>
<dbReference type="Gene3D" id="3.30.1150.10">
    <property type="match status" value="1"/>
</dbReference>
<evidence type="ECO:0000313" key="1">
    <source>
        <dbReference type="EMBL" id="GAA4894133.1"/>
    </source>
</evidence>
<protein>
    <recommendedName>
        <fullName evidence="3">TonB protein C-terminal</fullName>
    </recommendedName>
</protein>